<evidence type="ECO:0000256" key="4">
    <source>
        <dbReference type="ARBA" id="ARBA00022980"/>
    </source>
</evidence>
<dbReference type="PROSITE" id="PS00632">
    <property type="entry name" value="RIBOSOMAL_S4"/>
    <property type="match status" value="1"/>
</dbReference>
<dbReference type="Pfam" id="PF00163">
    <property type="entry name" value="Ribosomal_S4"/>
    <property type="match status" value="1"/>
</dbReference>
<dbReference type="PROSITE" id="PS50889">
    <property type="entry name" value="S4"/>
    <property type="match status" value="1"/>
</dbReference>
<dbReference type="GO" id="GO:0019843">
    <property type="term" value="F:rRNA binding"/>
    <property type="evidence" value="ECO:0007669"/>
    <property type="project" value="UniProtKB-UniRule"/>
</dbReference>
<dbReference type="PANTHER" id="PTHR11831">
    <property type="entry name" value="30S 40S RIBOSOMAL PROTEIN"/>
    <property type="match status" value="1"/>
</dbReference>
<dbReference type="STRING" id="1561.NPD11_2564"/>
<gene>
    <name evidence="7 11" type="primary">rpsD</name>
    <name evidence="11" type="ORF">U729_443</name>
</gene>
<dbReference type="EMBL" id="CP006905">
    <property type="protein sequence ID" value="AIY82360.1"/>
    <property type="molecule type" value="Genomic_DNA"/>
</dbReference>
<keyword evidence="4 7" id="KW-0689">Ribosomal protein</keyword>
<evidence type="ECO:0000256" key="2">
    <source>
        <dbReference type="ARBA" id="ARBA00022730"/>
    </source>
</evidence>
<feature type="domain" description="Small ribosomal subunit protein uS4 N-terminal" evidence="10">
    <location>
        <begin position="3"/>
        <end position="87"/>
    </location>
</feature>
<dbReference type="eggNOG" id="COG0522">
    <property type="taxonomic scope" value="Bacteria"/>
</dbReference>
<organism evidence="11 12">
    <name type="scientific">Clostridium baratii str. Sullivan</name>
    <dbReference type="NCBI Taxonomy" id="1415775"/>
    <lineage>
        <taxon>Bacteria</taxon>
        <taxon>Bacillati</taxon>
        <taxon>Bacillota</taxon>
        <taxon>Clostridia</taxon>
        <taxon>Eubacteriales</taxon>
        <taxon>Clostridiaceae</taxon>
        <taxon>Clostridium</taxon>
    </lineage>
</organism>
<name>A0A0A7FTX4_9CLOT</name>
<keyword evidence="5 7" id="KW-0687">Ribonucleoprotein</keyword>
<dbReference type="PANTHER" id="PTHR11831:SF4">
    <property type="entry name" value="SMALL RIBOSOMAL SUBUNIT PROTEIN US4M"/>
    <property type="match status" value="1"/>
</dbReference>
<keyword evidence="2 7" id="KW-0699">rRNA-binding</keyword>
<dbReference type="InterPro" id="IPR018079">
    <property type="entry name" value="Ribosomal_uS4_CS"/>
</dbReference>
<dbReference type="CDD" id="cd00165">
    <property type="entry name" value="S4"/>
    <property type="match status" value="1"/>
</dbReference>
<dbReference type="HAMAP" id="MF_01306_B">
    <property type="entry name" value="Ribosomal_uS4_B"/>
    <property type="match status" value="1"/>
</dbReference>
<evidence type="ECO:0000256" key="3">
    <source>
        <dbReference type="ARBA" id="ARBA00022884"/>
    </source>
</evidence>
<dbReference type="Proteomes" id="UP000030635">
    <property type="component" value="Chromosome"/>
</dbReference>
<dbReference type="InterPro" id="IPR001912">
    <property type="entry name" value="Ribosomal_uS4_N"/>
</dbReference>
<protein>
    <recommendedName>
        <fullName evidence="6 7">Small ribosomal subunit protein uS4</fullName>
    </recommendedName>
</protein>
<dbReference type="Pfam" id="PF01479">
    <property type="entry name" value="S4"/>
    <property type="match status" value="1"/>
</dbReference>
<comment type="subunit">
    <text evidence="7">Part of the 30S ribosomal subunit. Contacts protein S5. The interaction surface between S4 and S5 is involved in control of translational fidelity.</text>
</comment>
<dbReference type="FunFam" id="3.10.290.10:FF:000001">
    <property type="entry name" value="30S ribosomal protein S4"/>
    <property type="match status" value="1"/>
</dbReference>
<feature type="domain" description="RNA-binding S4" evidence="9">
    <location>
        <begin position="88"/>
        <end position="150"/>
    </location>
</feature>
<evidence type="ECO:0000259" key="9">
    <source>
        <dbReference type="SMART" id="SM00363"/>
    </source>
</evidence>
<proteinExistence type="inferred from homology"/>
<dbReference type="GO" id="GO:0003735">
    <property type="term" value="F:structural constituent of ribosome"/>
    <property type="evidence" value="ECO:0007669"/>
    <property type="project" value="InterPro"/>
</dbReference>
<dbReference type="InterPro" id="IPR002942">
    <property type="entry name" value="S4_RNA-bd"/>
</dbReference>
<reference evidence="11 12" key="1">
    <citation type="journal article" date="2015" name="Infect. Genet. Evol.">
        <title>Genomic sequences of six botulinum neurotoxin-producing strains representing three clostridial species illustrate the mobility and diversity of botulinum neurotoxin genes.</title>
        <authorList>
            <person name="Smith T.J."/>
            <person name="Hill K.K."/>
            <person name="Xie G."/>
            <person name="Foley B.T."/>
            <person name="Williamson C.H."/>
            <person name="Foster J.T."/>
            <person name="Johnson S.L."/>
            <person name="Chertkov O."/>
            <person name="Teshima H."/>
            <person name="Gibbons H.S."/>
            <person name="Johnsky L.A."/>
            <person name="Karavis M.A."/>
            <person name="Smith L.A."/>
        </authorList>
    </citation>
    <scope>NUCLEOTIDE SEQUENCE [LARGE SCALE GENOMIC DNA]</scope>
    <source>
        <strain evidence="11">Sullivan</strain>
    </source>
</reference>
<dbReference type="HOGENOM" id="CLU_092403_0_1_9"/>
<evidence type="ECO:0000256" key="5">
    <source>
        <dbReference type="ARBA" id="ARBA00023274"/>
    </source>
</evidence>
<evidence type="ECO:0000313" key="12">
    <source>
        <dbReference type="Proteomes" id="UP000030635"/>
    </source>
</evidence>
<dbReference type="InterPro" id="IPR022801">
    <property type="entry name" value="Ribosomal_uS4"/>
</dbReference>
<dbReference type="AlphaFoldDB" id="A0A0A7FTX4"/>
<dbReference type="OrthoDB" id="9803672at2"/>
<evidence type="ECO:0000313" key="11">
    <source>
        <dbReference type="EMBL" id="AIY82360.1"/>
    </source>
</evidence>
<evidence type="ECO:0000256" key="7">
    <source>
        <dbReference type="HAMAP-Rule" id="MF_01306"/>
    </source>
</evidence>
<dbReference type="NCBIfam" id="NF003717">
    <property type="entry name" value="PRK05327.1"/>
    <property type="match status" value="1"/>
</dbReference>
<dbReference type="KEGG" id="cbv:U729_443"/>
<evidence type="ECO:0000256" key="8">
    <source>
        <dbReference type="RuleBase" id="RU003699"/>
    </source>
</evidence>
<dbReference type="RefSeq" id="WP_039311282.1">
    <property type="nucleotide sequence ID" value="NZ_CP006905.1"/>
</dbReference>
<keyword evidence="12" id="KW-1185">Reference proteome</keyword>
<dbReference type="Gene3D" id="1.10.1050.10">
    <property type="entry name" value="Ribosomal Protein S4 Delta 41, Chain A, domain 1"/>
    <property type="match status" value="1"/>
</dbReference>
<dbReference type="Gene3D" id="3.10.290.10">
    <property type="entry name" value="RNA-binding S4 domain"/>
    <property type="match status" value="1"/>
</dbReference>
<sequence length="197" mass="22873">MAKMRGPRFKMCRRLGLNVIGHPKAMNRAAKGSSRADKKLSEYGIRLLEKQRLRAYYGVLEKQFCRYVEKAFKSKELPGEALIQMLESRLDNMVYRMGFAPSIRAARQMVNHGHFLVNGKKVNIPSYQLSVGDEVVLREKSRNTQIFKETFENNSLNVLPYIHKDIESFKATFSRKPLREEIPIVINDNLIVEFYSK</sequence>
<comment type="function">
    <text evidence="7">One of the primary rRNA binding proteins, it binds directly to 16S rRNA where it nucleates assembly of the body of the 30S subunit.</text>
</comment>
<accession>A0A0A7FTX4</accession>
<dbReference type="GO" id="GO:0006412">
    <property type="term" value="P:translation"/>
    <property type="evidence" value="ECO:0007669"/>
    <property type="project" value="UniProtKB-UniRule"/>
</dbReference>
<keyword evidence="3 7" id="KW-0694">RNA-binding</keyword>
<evidence type="ECO:0000256" key="6">
    <source>
        <dbReference type="ARBA" id="ARBA00035254"/>
    </source>
</evidence>
<dbReference type="SMART" id="SM01390">
    <property type="entry name" value="Ribosomal_S4"/>
    <property type="match status" value="1"/>
</dbReference>
<dbReference type="NCBIfam" id="TIGR01017">
    <property type="entry name" value="rpsD_bact"/>
    <property type="match status" value="1"/>
</dbReference>
<evidence type="ECO:0000256" key="1">
    <source>
        <dbReference type="ARBA" id="ARBA00007465"/>
    </source>
</evidence>
<dbReference type="GO" id="GO:0042274">
    <property type="term" value="P:ribosomal small subunit biogenesis"/>
    <property type="evidence" value="ECO:0007669"/>
    <property type="project" value="TreeGrafter"/>
</dbReference>
<dbReference type="InterPro" id="IPR036986">
    <property type="entry name" value="S4_RNA-bd_sf"/>
</dbReference>
<evidence type="ECO:0000259" key="10">
    <source>
        <dbReference type="SMART" id="SM01390"/>
    </source>
</evidence>
<dbReference type="SUPFAM" id="SSF55174">
    <property type="entry name" value="Alpha-L RNA-binding motif"/>
    <property type="match status" value="1"/>
</dbReference>
<dbReference type="SMART" id="SM00363">
    <property type="entry name" value="S4"/>
    <property type="match status" value="1"/>
</dbReference>
<comment type="function">
    <text evidence="7">With S5 and S12 plays an important role in translational accuracy.</text>
</comment>
<dbReference type="InterPro" id="IPR005709">
    <property type="entry name" value="Ribosomal_uS4_bac-type"/>
</dbReference>
<comment type="similarity">
    <text evidence="1 7 8">Belongs to the universal ribosomal protein uS4 family.</text>
</comment>
<dbReference type="GO" id="GO:0015935">
    <property type="term" value="C:small ribosomal subunit"/>
    <property type="evidence" value="ECO:0007669"/>
    <property type="project" value="InterPro"/>
</dbReference>